<dbReference type="EMBL" id="AZBU02000005">
    <property type="protein sequence ID" value="TKR75671.1"/>
    <property type="molecule type" value="Genomic_DNA"/>
</dbReference>
<dbReference type="AlphaFoldDB" id="A0A4U5N028"/>
<reference evidence="2 3" key="2">
    <citation type="journal article" date="2019" name="G3 (Bethesda)">
        <title>Hybrid Assembly of the Genome of the Entomopathogenic Nematode Steinernema carpocapsae Identifies the X-Chromosome.</title>
        <authorList>
            <person name="Serra L."/>
            <person name="Macchietto M."/>
            <person name="Macias-Munoz A."/>
            <person name="McGill C.J."/>
            <person name="Rodriguez I.M."/>
            <person name="Rodriguez B."/>
            <person name="Murad R."/>
            <person name="Mortazavi A."/>
        </authorList>
    </citation>
    <scope>NUCLEOTIDE SEQUENCE [LARGE SCALE GENOMIC DNA]</scope>
    <source>
        <strain evidence="2 3">ALL</strain>
    </source>
</reference>
<reference evidence="2 3" key="1">
    <citation type="journal article" date="2015" name="Genome Biol.">
        <title>Comparative genomics of Steinernema reveals deeply conserved gene regulatory networks.</title>
        <authorList>
            <person name="Dillman A.R."/>
            <person name="Macchietto M."/>
            <person name="Porter C.F."/>
            <person name="Rogers A."/>
            <person name="Williams B."/>
            <person name="Antoshechkin I."/>
            <person name="Lee M.M."/>
            <person name="Goodwin Z."/>
            <person name="Lu X."/>
            <person name="Lewis E.E."/>
            <person name="Goodrich-Blair H."/>
            <person name="Stock S.P."/>
            <person name="Adams B.J."/>
            <person name="Sternberg P.W."/>
            <person name="Mortazavi A."/>
        </authorList>
    </citation>
    <scope>NUCLEOTIDE SEQUENCE [LARGE SCALE GENOMIC DNA]</scope>
    <source>
        <strain evidence="2 3">ALL</strain>
    </source>
</reference>
<sequence>MPAQSKRKLLLAANAEKARDSLAIKKQDEHHQTLESFMEENHQLRDQLEQQKMLQMELRSALQRAEKREHSLELPSLPRLGTGQTLCGKSKAIVCRVLQFARVYCGQHAVEWTSSVTGIWAETLRSYEKETDIHLTARSVEEGTVAYKLPSCSSAPQKSFKDRVVEQIDEEGKLLIEQAVDEIHRSERPVTLKNLHSMLSVNLLSGSTLTIKKLSILLHHLKYSHRKIDNRAVLFDNPSVIRSRERYLS</sequence>
<accession>A0A4U5N028</accession>
<evidence type="ECO:0000313" key="2">
    <source>
        <dbReference type="EMBL" id="TKR75671.1"/>
    </source>
</evidence>
<protein>
    <submittedName>
        <fullName evidence="2">Uncharacterized protein</fullName>
    </submittedName>
</protein>
<evidence type="ECO:0000313" key="3">
    <source>
        <dbReference type="Proteomes" id="UP000298663"/>
    </source>
</evidence>
<proteinExistence type="predicted"/>
<keyword evidence="3" id="KW-1185">Reference proteome</keyword>
<name>A0A4U5N028_STECR</name>
<comment type="caution">
    <text evidence="2">The sequence shown here is derived from an EMBL/GenBank/DDBJ whole genome shotgun (WGS) entry which is preliminary data.</text>
</comment>
<keyword evidence="1" id="KW-0175">Coiled coil</keyword>
<organism evidence="2 3">
    <name type="scientific">Steinernema carpocapsae</name>
    <name type="common">Entomopathogenic nematode</name>
    <dbReference type="NCBI Taxonomy" id="34508"/>
    <lineage>
        <taxon>Eukaryota</taxon>
        <taxon>Metazoa</taxon>
        <taxon>Ecdysozoa</taxon>
        <taxon>Nematoda</taxon>
        <taxon>Chromadorea</taxon>
        <taxon>Rhabditida</taxon>
        <taxon>Tylenchina</taxon>
        <taxon>Panagrolaimomorpha</taxon>
        <taxon>Strongyloidoidea</taxon>
        <taxon>Steinernematidae</taxon>
        <taxon>Steinernema</taxon>
    </lineage>
</organism>
<evidence type="ECO:0000256" key="1">
    <source>
        <dbReference type="SAM" id="Coils"/>
    </source>
</evidence>
<gene>
    <name evidence="2" type="ORF">L596_016927</name>
</gene>
<feature type="coiled-coil region" evidence="1">
    <location>
        <begin position="34"/>
        <end position="68"/>
    </location>
</feature>
<dbReference type="Proteomes" id="UP000298663">
    <property type="component" value="Unassembled WGS sequence"/>
</dbReference>